<evidence type="ECO:0000256" key="5">
    <source>
        <dbReference type="ARBA" id="ARBA00023136"/>
    </source>
</evidence>
<evidence type="ECO:0000313" key="8">
    <source>
        <dbReference type="Proteomes" id="UP000504606"/>
    </source>
</evidence>
<dbReference type="AlphaFoldDB" id="A0A6J1RV28"/>
<dbReference type="GO" id="GO:0016020">
    <property type="term" value="C:membrane"/>
    <property type="evidence" value="ECO:0007669"/>
    <property type="project" value="UniProtKB-SubCell"/>
</dbReference>
<protein>
    <submittedName>
        <fullName evidence="9 10">Uncharacterized protein LOC113202697</fullName>
    </submittedName>
</protein>
<comment type="subcellular location">
    <subcellularLocation>
        <location evidence="1">Membrane</location>
        <topology evidence="1">Single-pass membrane protein</topology>
    </subcellularLocation>
</comment>
<evidence type="ECO:0000313" key="9">
    <source>
        <dbReference type="RefSeq" id="XP_026272844.1"/>
    </source>
</evidence>
<evidence type="ECO:0000256" key="3">
    <source>
        <dbReference type="ARBA" id="ARBA00022692"/>
    </source>
</evidence>
<evidence type="ECO:0000313" key="10">
    <source>
        <dbReference type="RefSeq" id="XP_026272845.1"/>
    </source>
</evidence>
<feature type="transmembrane region" description="Helical" evidence="7">
    <location>
        <begin position="91"/>
        <end position="114"/>
    </location>
</feature>
<evidence type="ECO:0000313" key="11">
    <source>
        <dbReference type="RefSeq" id="XP_026272846.1"/>
    </source>
</evidence>
<dbReference type="Pfam" id="PF06388">
    <property type="entry name" value="DUF1075"/>
    <property type="match status" value="1"/>
</dbReference>
<proteinExistence type="inferred from homology"/>
<reference evidence="9 10" key="1">
    <citation type="submission" date="2025-04" db="UniProtKB">
        <authorList>
            <consortium name="RefSeq"/>
        </authorList>
    </citation>
    <scope>IDENTIFICATION</scope>
    <source>
        <tissue evidence="9 10">Whole organism</tissue>
    </source>
</reference>
<dbReference type="OrthoDB" id="8193498at2759"/>
<dbReference type="InterPro" id="IPR009432">
    <property type="entry name" value="DUF1075"/>
</dbReference>
<dbReference type="Proteomes" id="UP000504606">
    <property type="component" value="Unplaced"/>
</dbReference>
<dbReference type="KEGG" id="foc:113202697"/>
<evidence type="ECO:0000256" key="2">
    <source>
        <dbReference type="ARBA" id="ARBA00007363"/>
    </source>
</evidence>
<keyword evidence="8" id="KW-1185">Reference proteome</keyword>
<organism evidence="8 9">
    <name type="scientific">Frankliniella occidentalis</name>
    <name type="common">Western flower thrips</name>
    <name type="synonym">Euthrips occidentalis</name>
    <dbReference type="NCBI Taxonomy" id="133901"/>
    <lineage>
        <taxon>Eukaryota</taxon>
        <taxon>Metazoa</taxon>
        <taxon>Ecdysozoa</taxon>
        <taxon>Arthropoda</taxon>
        <taxon>Hexapoda</taxon>
        <taxon>Insecta</taxon>
        <taxon>Pterygota</taxon>
        <taxon>Neoptera</taxon>
        <taxon>Paraneoptera</taxon>
        <taxon>Thysanoptera</taxon>
        <taxon>Terebrantia</taxon>
        <taxon>Thripoidea</taxon>
        <taxon>Thripidae</taxon>
        <taxon>Frankliniella</taxon>
    </lineage>
</organism>
<keyword evidence="5 7" id="KW-0472">Membrane</keyword>
<feature type="region of interest" description="Disordered" evidence="6">
    <location>
        <begin position="27"/>
        <end position="46"/>
    </location>
</feature>
<dbReference type="RefSeq" id="XP_026272846.1">
    <property type="nucleotide sequence ID" value="XM_026417061.2"/>
</dbReference>
<keyword evidence="4 7" id="KW-1133">Transmembrane helix</keyword>
<name>A0A6J1RV28_FRAOC</name>
<sequence>MNTVMSIKLFSRWAKPSSTPRRLLSQIQKTNKPQAPAPSQTSETPQEIIYLSKTRKRMFVFAGLYKNLKDVPDSVSVSTFSKNMDRFRVRASILIMVISAIGAFSTTVLAKGVLADIEEERERRE</sequence>
<evidence type="ECO:0000256" key="4">
    <source>
        <dbReference type="ARBA" id="ARBA00022989"/>
    </source>
</evidence>
<keyword evidence="3 7" id="KW-0812">Transmembrane</keyword>
<evidence type="ECO:0000256" key="1">
    <source>
        <dbReference type="ARBA" id="ARBA00004167"/>
    </source>
</evidence>
<feature type="compositionally biased region" description="Polar residues" evidence="6">
    <location>
        <begin position="27"/>
        <end position="45"/>
    </location>
</feature>
<accession>A0A6J1RV28</accession>
<dbReference type="RefSeq" id="XP_026272845.1">
    <property type="nucleotide sequence ID" value="XM_026417060.2"/>
</dbReference>
<dbReference type="GeneID" id="113202697"/>
<gene>
    <name evidence="9 10 11" type="primary">LOC113202697</name>
</gene>
<dbReference type="RefSeq" id="XP_026272844.1">
    <property type="nucleotide sequence ID" value="XM_026417059.2"/>
</dbReference>
<evidence type="ECO:0000256" key="7">
    <source>
        <dbReference type="SAM" id="Phobius"/>
    </source>
</evidence>
<evidence type="ECO:0000256" key="6">
    <source>
        <dbReference type="SAM" id="MobiDB-lite"/>
    </source>
</evidence>
<comment type="similarity">
    <text evidence="2">Belongs to the UPF0389 family.</text>
</comment>